<keyword evidence="4" id="KW-0963">Cytoplasm</keyword>
<dbReference type="Gene3D" id="3.30.56.30">
    <property type="entry name" value="Signal recognition particle, SRP19-like subunit"/>
    <property type="match status" value="1"/>
</dbReference>
<dbReference type="EMBL" id="JANPWB010000002">
    <property type="protein sequence ID" value="KAJ1208107.1"/>
    <property type="molecule type" value="Genomic_DNA"/>
</dbReference>
<accession>A0AAV7W5J8</accession>
<evidence type="ECO:0000313" key="13">
    <source>
        <dbReference type="Proteomes" id="UP001066276"/>
    </source>
</evidence>
<evidence type="ECO:0000256" key="7">
    <source>
        <dbReference type="ARBA" id="ARBA00023242"/>
    </source>
</evidence>
<dbReference type="FunFam" id="3.30.56.30:FF:000002">
    <property type="entry name" value="Signal recognition particle 19kDa"/>
    <property type="match status" value="1"/>
</dbReference>
<evidence type="ECO:0000256" key="1">
    <source>
        <dbReference type="ARBA" id="ARBA00004496"/>
    </source>
</evidence>
<comment type="similarity">
    <text evidence="3">Belongs to the SRP19 family.</text>
</comment>
<dbReference type="PANTHER" id="PTHR17453">
    <property type="entry name" value="SIGNAL RECOGNITION PARTICLE 19 KD PROTEIN"/>
    <property type="match status" value="1"/>
</dbReference>
<keyword evidence="5" id="KW-0694">RNA-binding</keyword>
<keyword evidence="6" id="KW-0733">Signal recognition particle</keyword>
<dbReference type="GO" id="GO:0005786">
    <property type="term" value="C:signal recognition particle, endoplasmic reticulum targeting"/>
    <property type="evidence" value="ECO:0007669"/>
    <property type="project" value="UniProtKB-KW"/>
</dbReference>
<evidence type="ECO:0000313" key="12">
    <source>
        <dbReference type="EMBL" id="KAJ1208107.1"/>
    </source>
</evidence>
<dbReference type="InterPro" id="IPR036521">
    <property type="entry name" value="SRP19-like_sf"/>
</dbReference>
<comment type="function">
    <text evidence="10">Component of the signal recognition particle (SRP) complex, a ribonucleoprotein complex that mediates the cotranslational targeting of secretory and membrane proteins to the endoplasmic reticulum (ER). Binds directly to 7SL RNA. Mediates binding of SRP54 to the SRP complex.</text>
</comment>
<dbReference type="SUPFAM" id="SSF69695">
    <property type="entry name" value="SRP19"/>
    <property type="match status" value="1"/>
</dbReference>
<evidence type="ECO:0000256" key="2">
    <source>
        <dbReference type="ARBA" id="ARBA00004604"/>
    </source>
</evidence>
<feature type="region of interest" description="Disordered" evidence="11">
    <location>
        <begin position="116"/>
        <end position="142"/>
    </location>
</feature>
<evidence type="ECO:0000256" key="11">
    <source>
        <dbReference type="SAM" id="MobiDB-lite"/>
    </source>
</evidence>
<keyword evidence="7" id="KW-0539">Nucleus</keyword>
<dbReference type="InterPro" id="IPR002778">
    <property type="entry name" value="Signal_recog_particle_SRP19"/>
</dbReference>
<keyword evidence="13" id="KW-1185">Reference proteome</keyword>
<name>A0AAV7W5J8_PLEWA</name>
<dbReference type="GO" id="GO:0006617">
    <property type="term" value="P:SRP-dependent cotranslational protein targeting to membrane, signal sequence recognition"/>
    <property type="evidence" value="ECO:0007669"/>
    <property type="project" value="TreeGrafter"/>
</dbReference>
<gene>
    <name evidence="12" type="ORF">NDU88_003496</name>
</gene>
<evidence type="ECO:0000256" key="4">
    <source>
        <dbReference type="ARBA" id="ARBA00022490"/>
    </source>
</evidence>
<evidence type="ECO:0000256" key="8">
    <source>
        <dbReference type="ARBA" id="ARBA00023274"/>
    </source>
</evidence>
<evidence type="ECO:0000256" key="5">
    <source>
        <dbReference type="ARBA" id="ARBA00022884"/>
    </source>
</evidence>
<sequence>MAHLNHSPADRERFICIYPAYINGKKTIAEGRRISLEKAATNPTCSEIQEVCSTAGLNAIAENNKMYPREWNRDAQFRGRVRVQLKTEDGSLCLEQFPTRLAIMLHVAEMIPKLKTRTQKAGGGDQTLQPGEGGKKSKKKKK</sequence>
<dbReference type="Proteomes" id="UP001066276">
    <property type="component" value="Chromosome 1_2"/>
</dbReference>
<evidence type="ECO:0000256" key="6">
    <source>
        <dbReference type="ARBA" id="ARBA00023135"/>
    </source>
</evidence>
<keyword evidence="8" id="KW-0687">Ribonucleoprotein</keyword>
<dbReference type="PANTHER" id="PTHR17453:SF0">
    <property type="entry name" value="SIGNAL RECOGNITION PARTICLE 19 KDA PROTEIN"/>
    <property type="match status" value="1"/>
</dbReference>
<organism evidence="12 13">
    <name type="scientific">Pleurodeles waltl</name>
    <name type="common">Iberian ribbed newt</name>
    <dbReference type="NCBI Taxonomy" id="8319"/>
    <lineage>
        <taxon>Eukaryota</taxon>
        <taxon>Metazoa</taxon>
        <taxon>Chordata</taxon>
        <taxon>Craniata</taxon>
        <taxon>Vertebrata</taxon>
        <taxon>Euteleostomi</taxon>
        <taxon>Amphibia</taxon>
        <taxon>Batrachia</taxon>
        <taxon>Caudata</taxon>
        <taxon>Salamandroidea</taxon>
        <taxon>Salamandridae</taxon>
        <taxon>Pleurodelinae</taxon>
        <taxon>Pleurodeles</taxon>
    </lineage>
</organism>
<proteinExistence type="inferred from homology"/>
<evidence type="ECO:0000256" key="3">
    <source>
        <dbReference type="ARBA" id="ARBA00008910"/>
    </source>
</evidence>
<comment type="subcellular location">
    <subcellularLocation>
        <location evidence="1">Cytoplasm</location>
    </subcellularLocation>
    <subcellularLocation>
        <location evidence="2">Nucleus</location>
        <location evidence="2">Nucleolus</location>
    </subcellularLocation>
</comment>
<dbReference type="GO" id="GO:0005730">
    <property type="term" value="C:nucleolus"/>
    <property type="evidence" value="ECO:0007669"/>
    <property type="project" value="UniProtKB-SubCell"/>
</dbReference>
<reference evidence="12" key="1">
    <citation type="journal article" date="2022" name="bioRxiv">
        <title>Sequencing and chromosome-scale assembly of the giantPleurodeles waltlgenome.</title>
        <authorList>
            <person name="Brown T."/>
            <person name="Elewa A."/>
            <person name="Iarovenko S."/>
            <person name="Subramanian E."/>
            <person name="Araus A.J."/>
            <person name="Petzold A."/>
            <person name="Susuki M."/>
            <person name="Suzuki K.-i.T."/>
            <person name="Hayashi T."/>
            <person name="Toyoda A."/>
            <person name="Oliveira C."/>
            <person name="Osipova E."/>
            <person name="Leigh N.D."/>
            <person name="Simon A."/>
            <person name="Yun M.H."/>
        </authorList>
    </citation>
    <scope>NUCLEOTIDE SEQUENCE</scope>
    <source>
        <strain evidence="12">20211129_DDA</strain>
        <tissue evidence="12">Liver</tissue>
    </source>
</reference>
<comment type="caution">
    <text evidence="12">The sequence shown here is derived from an EMBL/GenBank/DDBJ whole genome shotgun (WGS) entry which is preliminary data.</text>
</comment>
<dbReference type="Pfam" id="PF01922">
    <property type="entry name" value="SRP19"/>
    <property type="match status" value="1"/>
</dbReference>
<evidence type="ECO:0000256" key="10">
    <source>
        <dbReference type="ARBA" id="ARBA00045518"/>
    </source>
</evidence>
<dbReference type="GO" id="GO:0008312">
    <property type="term" value="F:7S RNA binding"/>
    <property type="evidence" value="ECO:0007669"/>
    <property type="project" value="InterPro"/>
</dbReference>
<evidence type="ECO:0000256" key="9">
    <source>
        <dbReference type="ARBA" id="ARBA00033772"/>
    </source>
</evidence>
<dbReference type="AlphaFoldDB" id="A0AAV7W5J8"/>
<protein>
    <recommendedName>
        <fullName evidence="9">Signal recognition particle 19 kDa protein</fullName>
    </recommendedName>
</protein>